<feature type="region of interest" description="Disordered" evidence="1">
    <location>
        <begin position="197"/>
        <end position="217"/>
    </location>
</feature>
<gene>
    <name evidence="2" type="ORF">D6D15_07431</name>
</gene>
<evidence type="ECO:0000313" key="3">
    <source>
        <dbReference type="Proteomes" id="UP000304928"/>
    </source>
</evidence>
<dbReference type="AlphaFoldDB" id="A0A4S9B185"/>
<protein>
    <submittedName>
        <fullName evidence="2">Uncharacterized protein</fullName>
    </submittedName>
</protein>
<evidence type="ECO:0000313" key="2">
    <source>
        <dbReference type="EMBL" id="THW86395.1"/>
    </source>
</evidence>
<sequence>MAQQHSTMFIHTNCFCRICAGRNMSTFTGRPVVSPLSPSFHHRVGIDSPPSPLSLSINTRRLSISDGFTLPSPVSPFLMPARDLPLSPITPYNPTSPPWSPSSEYSTDSATSDLSIAELTAGDFPSPSSPYVSEFVWDICVIPSVPCKTSVFAAQWRSDSTCPFTLPAKNGPCERSISPSTLSNGRKAVCSAAAETVAPPLPPRPTAVRRPAPNRPLRSPLLAEKMSWAGPRLSFDAGAGASISSASDSVSAHTLTADQRPLPSNAPWWSTIPAHTYSHSSLSTTSTSVNSSIRKIPSVFYRKSQPTTTPSPATQTINQAEARFLYWDSPSTSAAAEYATVFGIPVDQDDFAWIRYPVPGPHALHCYDDEDVWQSVYDEDDTLDQSAGYGNWHDVNPTAIDASDPFADFDGAFGGAFASAQSLLFRSDPAYSVTSTISEDVSIRSSSYSGVTTSIRYATTLEAMRASYISGYLSRCAVSAVKEVCTPAYNMSSIDAVVGGMF</sequence>
<organism evidence="2 3">
    <name type="scientific">Aureobasidium pullulans</name>
    <name type="common">Black yeast</name>
    <name type="synonym">Pullularia pullulans</name>
    <dbReference type="NCBI Taxonomy" id="5580"/>
    <lineage>
        <taxon>Eukaryota</taxon>
        <taxon>Fungi</taxon>
        <taxon>Dikarya</taxon>
        <taxon>Ascomycota</taxon>
        <taxon>Pezizomycotina</taxon>
        <taxon>Dothideomycetes</taxon>
        <taxon>Dothideomycetidae</taxon>
        <taxon>Dothideales</taxon>
        <taxon>Saccotheciaceae</taxon>
        <taxon>Aureobasidium</taxon>
    </lineage>
</organism>
<dbReference type="Proteomes" id="UP000304928">
    <property type="component" value="Unassembled WGS sequence"/>
</dbReference>
<reference evidence="2 3" key="1">
    <citation type="submission" date="2018-10" db="EMBL/GenBank/DDBJ databases">
        <title>Fifty Aureobasidium pullulans genomes reveal a recombining polyextremotolerant generalist.</title>
        <authorList>
            <person name="Gostincar C."/>
            <person name="Turk M."/>
            <person name="Zajc J."/>
            <person name="Gunde-Cimerman N."/>
        </authorList>
    </citation>
    <scope>NUCLEOTIDE SEQUENCE [LARGE SCALE GENOMIC DNA]</scope>
    <source>
        <strain evidence="2 3">EXF-10507</strain>
    </source>
</reference>
<comment type="caution">
    <text evidence="2">The sequence shown here is derived from an EMBL/GenBank/DDBJ whole genome shotgun (WGS) entry which is preliminary data.</text>
</comment>
<proteinExistence type="predicted"/>
<evidence type="ECO:0000256" key="1">
    <source>
        <dbReference type="SAM" id="MobiDB-lite"/>
    </source>
</evidence>
<name>A0A4S9B185_AURPU</name>
<accession>A0A4S9B185</accession>
<dbReference type="EMBL" id="QZAR01000152">
    <property type="protein sequence ID" value="THW86395.1"/>
    <property type="molecule type" value="Genomic_DNA"/>
</dbReference>